<name>A0A1G6VUW0_PEPNI</name>
<dbReference type="InterPro" id="IPR043168">
    <property type="entry name" value="DegV_C"/>
</dbReference>
<dbReference type="OrthoDB" id="9780216at2"/>
<dbReference type="Proteomes" id="UP000198995">
    <property type="component" value="Unassembled WGS sequence"/>
</dbReference>
<dbReference type="Pfam" id="PF02645">
    <property type="entry name" value="DegV"/>
    <property type="match status" value="1"/>
</dbReference>
<sequence>MTKIGIVTDSTADLPTAVTSRYGIQVIPLTVELNGDQYLDRVTISNAEFYDQLSHLAELPRTSLPKPELFTEAYQRLVDDGCEVIYSLHISAELSGTVNAARLIAQSFKAADVRVWDSRTATIGLGFLTQLLAERVEAGATPEACDAFLEEAIQKLKIYFLLDSLDNLEKGGRIGKAGYLVGSILNIKPILILSDGVISVHKKMRGSNKDRVIKELTDAVMADIDPSKPVYIVAGYNNDLQSAEQFIHALQKRLPAADPDYLELGAVVTTHIGLGAYGAGFFQTER</sequence>
<protein>
    <submittedName>
        <fullName evidence="2">EDD domain protein, DegV family</fullName>
    </submittedName>
</protein>
<dbReference type="Gene3D" id="3.40.50.10170">
    <property type="match status" value="1"/>
</dbReference>
<dbReference type="EMBL" id="FNAF01000004">
    <property type="protein sequence ID" value="SDD57369.1"/>
    <property type="molecule type" value="Genomic_DNA"/>
</dbReference>
<dbReference type="RefSeq" id="WP_091791607.1">
    <property type="nucleotide sequence ID" value="NZ_FNAF01000004.1"/>
</dbReference>
<keyword evidence="3" id="KW-1185">Reference proteome</keyword>
<dbReference type="Gene3D" id="3.30.1180.10">
    <property type="match status" value="1"/>
</dbReference>
<dbReference type="PROSITE" id="PS51482">
    <property type="entry name" value="DEGV"/>
    <property type="match status" value="1"/>
</dbReference>
<proteinExistence type="predicted"/>
<evidence type="ECO:0000313" key="2">
    <source>
        <dbReference type="EMBL" id="SDD57369.1"/>
    </source>
</evidence>
<evidence type="ECO:0000256" key="1">
    <source>
        <dbReference type="ARBA" id="ARBA00023121"/>
    </source>
</evidence>
<dbReference type="InterPro" id="IPR050270">
    <property type="entry name" value="DegV_domain_contain"/>
</dbReference>
<reference evidence="2 3" key="1">
    <citation type="submission" date="2016-10" db="EMBL/GenBank/DDBJ databases">
        <authorList>
            <person name="de Groot N.N."/>
        </authorList>
    </citation>
    <scope>NUCLEOTIDE SEQUENCE [LARGE SCALE GENOMIC DNA]</scope>
    <source>
        <strain evidence="2 3">DSM 20475</strain>
    </source>
</reference>
<dbReference type="NCBIfam" id="TIGR00762">
    <property type="entry name" value="DegV"/>
    <property type="match status" value="1"/>
</dbReference>
<dbReference type="GO" id="GO:0008289">
    <property type="term" value="F:lipid binding"/>
    <property type="evidence" value="ECO:0007669"/>
    <property type="project" value="UniProtKB-KW"/>
</dbReference>
<organism evidence="2 3">
    <name type="scientific">Peptococcus niger</name>
    <dbReference type="NCBI Taxonomy" id="2741"/>
    <lineage>
        <taxon>Bacteria</taxon>
        <taxon>Bacillati</taxon>
        <taxon>Bacillota</taxon>
        <taxon>Clostridia</taxon>
        <taxon>Eubacteriales</taxon>
        <taxon>Peptococcaceae</taxon>
        <taxon>Peptococcus</taxon>
    </lineage>
</organism>
<accession>A0A1G6VUW0</accession>
<dbReference type="PANTHER" id="PTHR33434">
    <property type="entry name" value="DEGV DOMAIN-CONTAINING PROTEIN DR_1986-RELATED"/>
    <property type="match status" value="1"/>
</dbReference>
<gene>
    <name evidence="2" type="ORF">SAMN04489866_104147</name>
</gene>
<evidence type="ECO:0000313" key="3">
    <source>
        <dbReference type="Proteomes" id="UP000198995"/>
    </source>
</evidence>
<keyword evidence="1" id="KW-0446">Lipid-binding</keyword>
<dbReference type="SUPFAM" id="SSF82549">
    <property type="entry name" value="DAK1/DegV-like"/>
    <property type="match status" value="1"/>
</dbReference>
<dbReference type="AlphaFoldDB" id="A0A1G6VUW0"/>
<dbReference type="STRING" id="2741.SAMN04489866_104147"/>
<dbReference type="PANTHER" id="PTHR33434:SF2">
    <property type="entry name" value="FATTY ACID-BINDING PROTEIN TM_1468"/>
    <property type="match status" value="1"/>
</dbReference>
<dbReference type="InterPro" id="IPR003797">
    <property type="entry name" value="DegV"/>
</dbReference>